<dbReference type="Gene3D" id="3.30.420.10">
    <property type="entry name" value="Ribonuclease H-like superfamily/Ribonuclease H"/>
    <property type="match status" value="1"/>
</dbReference>
<keyword evidence="7" id="KW-0255">Endonuclease</keyword>
<dbReference type="InterPro" id="IPR043502">
    <property type="entry name" value="DNA/RNA_pol_sf"/>
</dbReference>
<keyword evidence="16" id="KW-0511">Multifunctional enzyme</keyword>
<evidence type="ECO:0000256" key="11">
    <source>
        <dbReference type="ARBA" id="ARBA00022908"/>
    </source>
</evidence>
<name>A0A6A2ZQV8_HIBSY</name>
<keyword evidence="11" id="KW-0229">DNA integration</keyword>
<sequence>MWGKICSWTAEHELIDGEPEEVEETTNEALEISINAITGNVGHTTLRIQGSIKGKPINVLIDSGSTHSFVTPKWAKEGVEVVNTQPLVITVANGEKLFSTARSNMVSWKMQGYEFQHDFRVLSLGGSDMVLGVDMMEEFSPILMDFKAKTISFEKDGKTVVIRGTQKLPLIRPITCEKFQKLVEKDTNLTGEMYLLSAEVQDSFIPLPLHELLAEFKEVFEEPKGMPPRRKHDHAIVLKQGTQPDNLRPYRFPYHHKTEVEKQIVDMLSSSIIQIRLKMKIFLKLRLGLTKGIMNSSASLAEHKQHLRIVLEILLKNKLYAKKSKCFFGKQQVEYLGHLISAKGVATDPSKIKAMQKWPLPKNLKALRGFLGLTGYYRKFIKGYGELSKPLANMLKKEGFHWSTEAKEAFEKLKVVMCEAPVLALPNFEQKFFLETDASSRGIGVVLSQAGRPIAYLSRALGPKHADLSIYEKEYLAILMTVSHWRHYLESGSFVIKTDHEPLKHLLEHKLTTVIHKKGLTKLLGFNYTIQYKKGRSNKATYALSRQQLDSGEFLQIGVTFITPTWVNDIENSYEADVIAQEKIPILVLQPDSVQDWKFTKGVLYYKNRIYIGSTGDLRQKVIMALHDSPQGGHSGIQATYQRLKSFFFWPRMKIMTQEHIKQCDICQRTKVEHIPKPGLLQPIPVPNNAWEVITMDFIEGLPPSTKYKCILVVIDKFIKYAHFLPLSHPYTVVEVAKVYLDQVYKLHGPPKVAISDRDKSFTSLFWQELLKQLGTTTYFSTAYHPETDGQSERLNQCLEQYLRSMCFLKPSSWSRLLPQAELWHNTNYHTTLQMTPFEALYGYKPPNLNWEFQEGDEVYLKLQPYRQTSLALRKNLKLAARFFGPYKIQKRIGQVAYKLELPPESKLHPVFHISLLKKRIGKQGLTSINPPEVASDGQLKVYPATVLNRRVVRRRNQAVNQFLIQWMNMTPAYATWEDAKVLRTQFPDFDPWGQGSIDGGGIVTMEGGLGFEGMELGKVRREKLGKQQSYLGEERVQLGIERGLGIYRLFE</sequence>
<dbReference type="PANTHER" id="PTHR37984">
    <property type="entry name" value="PROTEIN CBG26694"/>
    <property type="match status" value="1"/>
</dbReference>
<keyword evidence="2" id="KW-0808">Transferase</keyword>
<evidence type="ECO:0000256" key="9">
    <source>
        <dbReference type="ARBA" id="ARBA00022842"/>
    </source>
</evidence>
<evidence type="ECO:0000256" key="15">
    <source>
        <dbReference type="ARBA" id="ARBA00023172"/>
    </source>
</evidence>
<evidence type="ECO:0000256" key="12">
    <source>
        <dbReference type="ARBA" id="ARBA00022918"/>
    </source>
</evidence>
<evidence type="ECO:0000313" key="19">
    <source>
        <dbReference type="Proteomes" id="UP000436088"/>
    </source>
</evidence>
<keyword evidence="4" id="KW-0540">Nuclease</keyword>
<evidence type="ECO:0000256" key="8">
    <source>
        <dbReference type="ARBA" id="ARBA00022801"/>
    </source>
</evidence>
<evidence type="ECO:0000256" key="5">
    <source>
        <dbReference type="ARBA" id="ARBA00022723"/>
    </source>
</evidence>
<gene>
    <name evidence="18" type="ORF">F3Y22_tig00110788pilonHSYRG00591</name>
</gene>
<dbReference type="InterPro" id="IPR001584">
    <property type="entry name" value="Integrase_cat-core"/>
</dbReference>
<dbReference type="GO" id="GO:0046872">
    <property type="term" value="F:metal ion binding"/>
    <property type="evidence" value="ECO:0007669"/>
    <property type="project" value="UniProtKB-KW"/>
</dbReference>
<dbReference type="Pfam" id="PF08284">
    <property type="entry name" value="RVP_2"/>
    <property type="match status" value="1"/>
</dbReference>
<keyword evidence="15" id="KW-0233">DNA recombination</keyword>
<dbReference type="InterPro" id="IPR021109">
    <property type="entry name" value="Peptidase_aspartic_dom_sf"/>
</dbReference>
<keyword evidence="5" id="KW-0479">Metal-binding</keyword>
<keyword evidence="14" id="KW-0238">DNA-binding</keyword>
<reference evidence="18" key="1">
    <citation type="submission" date="2019-09" db="EMBL/GenBank/DDBJ databases">
        <title>Draft genome information of white flower Hibiscus syriacus.</title>
        <authorList>
            <person name="Kim Y.-M."/>
        </authorList>
    </citation>
    <scope>NUCLEOTIDE SEQUENCE [LARGE SCALE GENOMIC DNA]</scope>
    <source>
        <strain evidence="18">YM2019G1</strain>
    </source>
</reference>
<dbReference type="AlphaFoldDB" id="A0A6A2ZQV8"/>
<accession>A0A6A2ZQV8</accession>
<dbReference type="Gene3D" id="2.40.70.10">
    <property type="entry name" value="Acid Proteases"/>
    <property type="match status" value="1"/>
</dbReference>
<dbReference type="InterPro" id="IPR041588">
    <property type="entry name" value="Integrase_H2C2"/>
</dbReference>
<dbReference type="Pfam" id="PF17921">
    <property type="entry name" value="Integrase_H2C2"/>
    <property type="match status" value="1"/>
</dbReference>
<dbReference type="Pfam" id="PF00665">
    <property type="entry name" value="rve"/>
    <property type="match status" value="1"/>
</dbReference>
<keyword evidence="8" id="KW-0378">Hydrolase</keyword>
<evidence type="ECO:0000256" key="7">
    <source>
        <dbReference type="ARBA" id="ARBA00022759"/>
    </source>
</evidence>
<evidence type="ECO:0000256" key="16">
    <source>
        <dbReference type="ARBA" id="ARBA00023268"/>
    </source>
</evidence>
<dbReference type="InterPro" id="IPR050951">
    <property type="entry name" value="Retrovirus_Pol_polyprotein"/>
</dbReference>
<dbReference type="Gene3D" id="1.10.340.70">
    <property type="match status" value="1"/>
</dbReference>
<keyword evidence="10" id="KW-0694">RNA-binding</keyword>
<dbReference type="GO" id="GO:0006310">
    <property type="term" value="P:DNA recombination"/>
    <property type="evidence" value="ECO:0007669"/>
    <property type="project" value="UniProtKB-KW"/>
</dbReference>
<dbReference type="InterPro" id="IPR036397">
    <property type="entry name" value="RNaseH_sf"/>
</dbReference>
<dbReference type="PROSITE" id="PS00141">
    <property type="entry name" value="ASP_PROTEASE"/>
    <property type="match status" value="1"/>
</dbReference>
<keyword evidence="13" id="KW-0239">DNA-directed DNA polymerase</keyword>
<dbReference type="GO" id="GO:0015074">
    <property type="term" value="P:DNA integration"/>
    <property type="evidence" value="ECO:0007669"/>
    <property type="project" value="UniProtKB-KW"/>
</dbReference>
<dbReference type="SUPFAM" id="SSF56672">
    <property type="entry name" value="DNA/RNA polymerases"/>
    <property type="match status" value="2"/>
</dbReference>
<dbReference type="InterPro" id="IPR016197">
    <property type="entry name" value="Chromo-like_dom_sf"/>
</dbReference>
<evidence type="ECO:0000256" key="4">
    <source>
        <dbReference type="ARBA" id="ARBA00022722"/>
    </source>
</evidence>
<keyword evidence="9" id="KW-0460">Magnesium</keyword>
<keyword evidence="6" id="KW-0064">Aspartyl protease</keyword>
<keyword evidence="1" id="KW-0645">Protease</keyword>
<evidence type="ECO:0000256" key="6">
    <source>
        <dbReference type="ARBA" id="ARBA00022750"/>
    </source>
</evidence>
<evidence type="ECO:0000256" key="13">
    <source>
        <dbReference type="ARBA" id="ARBA00022932"/>
    </source>
</evidence>
<dbReference type="GO" id="GO:0003964">
    <property type="term" value="F:RNA-directed DNA polymerase activity"/>
    <property type="evidence" value="ECO:0007669"/>
    <property type="project" value="UniProtKB-KW"/>
</dbReference>
<dbReference type="FunFam" id="3.30.70.270:FF:000020">
    <property type="entry name" value="Transposon Tf2-6 polyprotein-like Protein"/>
    <property type="match status" value="1"/>
</dbReference>
<keyword evidence="19" id="KW-1185">Reference proteome</keyword>
<dbReference type="Pfam" id="PF17919">
    <property type="entry name" value="RT_RNaseH_2"/>
    <property type="match status" value="1"/>
</dbReference>
<dbReference type="GO" id="GO:0006508">
    <property type="term" value="P:proteolysis"/>
    <property type="evidence" value="ECO:0007669"/>
    <property type="project" value="UniProtKB-KW"/>
</dbReference>
<dbReference type="PANTHER" id="PTHR37984:SF5">
    <property type="entry name" value="PROTEIN NYNRIN-LIKE"/>
    <property type="match status" value="1"/>
</dbReference>
<dbReference type="GO" id="GO:0004519">
    <property type="term" value="F:endonuclease activity"/>
    <property type="evidence" value="ECO:0007669"/>
    <property type="project" value="UniProtKB-KW"/>
</dbReference>
<evidence type="ECO:0000256" key="2">
    <source>
        <dbReference type="ARBA" id="ARBA00022679"/>
    </source>
</evidence>
<dbReference type="Gene3D" id="3.30.70.270">
    <property type="match status" value="2"/>
</dbReference>
<dbReference type="InterPro" id="IPR056924">
    <property type="entry name" value="SH3_Tf2-1"/>
</dbReference>
<dbReference type="SUPFAM" id="SSF54160">
    <property type="entry name" value="Chromo domain-like"/>
    <property type="match status" value="1"/>
</dbReference>
<dbReference type="InterPro" id="IPR012337">
    <property type="entry name" value="RNaseH-like_sf"/>
</dbReference>
<evidence type="ECO:0000256" key="1">
    <source>
        <dbReference type="ARBA" id="ARBA00022670"/>
    </source>
</evidence>
<evidence type="ECO:0000256" key="10">
    <source>
        <dbReference type="ARBA" id="ARBA00022884"/>
    </source>
</evidence>
<dbReference type="CDD" id="cd09274">
    <property type="entry name" value="RNase_HI_RT_Ty3"/>
    <property type="match status" value="1"/>
</dbReference>
<dbReference type="PROSITE" id="PS50994">
    <property type="entry name" value="INTEGRASE"/>
    <property type="match status" value="1"/>
</dbReference>
<evidence type="ECO:0000256" key="3">
    <source>
        <dbReference type="ARBA" id="ARBA00022695"/>
    </source>
</evidence>
<comment type="caution">
    <text evidence="18">The sequence shown here is derived from an EMBL/GenBank/DDBJ whole genome shotgun (WGS) entry which is preliminary data.</text>
</comment>
<dbReference type="SUPFAM" id="SSF53098">
    <property type="entry name" value="Ribonuclease H-like"/>
    <property type="match status" value="1"/>
</dbReference>
<evidence type="ECO:0000256" key="14">
    <source>
        <dbReference type="ARBA" id="ARBA00023125"/>
    </source>
</evidence>
<organism evidence="18 19">
    <name type="scientific">Hibiscus syriacus</name>
    <name type="common">Rose of Sharon</name>
    <dbReference type="NCBI Taxonomy" id="106335"/>
    <lineage>
        <taxon>Eukaryota</taxon>
        <taxon>Viridiplantae</taxon>
        <taxon>Streptophyta</taxon>
        <taxon>Embryophyta</taxon>
        <taxon>Tracheophyta</taxon>
        <taxon>Spermatophyta</taxon>
        <taxon>Magnoliopsida</taxon>
        <taxon>eudicotyledons</taxon>
        <taxon>Gunneridae</taxon>
        <taxon>Pentapetalae</taxon>
        <taxon>rosids</taxon>
        <taxon>malvids</taxon>
        <taxon>Malvales</taxon>
        <taxon>Malvaceae</taxon>
        <taxon>Malvoideae</taxon>
        <taxon>Hibiscus</taxon>
    </lineage>
</organism>
<evidence type="ECO:0000259" key="17">
    <source>
        <dbReference type="PROSITE" id="PS50994"/>
    </source>
</evidence>
<evidence type="ECO:0000313" key="18">
    <source>
        <dbReference type="EMBL" id="KAE8694183.1"/>
    </source>
</evidence>
<proteinExistence type="predicted"/>
<dbReference type="Proteomes" id="UP000436088">
    <property type="component" value="Unassembled WGS sequence"/>
</dbReference>
<keyword evidence="3" id="KW-0548">Nucleotidyltransferase</keyword>
<dbReference type="InterPro" id="IPR001969">
    <property type="entry name" value="Aspartic_peptidase_AS"/>
</dbReference>
<dbReference type="GO" id="GO:0003887">
    <property type="term" value="F:DNA-directed DNA polymerase activity"/>
    <property type="evidence" value="ECO:0007669"/>
    <property type="project" value="UniProtKB-KW"/>
</dbReference>
<protein>
    <recommendedName>
        <fullName evidence="17">Integrase catalytic domain-containing protein</fullName>
    </recommendedName>
</protein>
<dbReference type="CDD" id="cd00303">
    <property type="entry name" value="retropepsin_like"/>
    <property type="match status" value="1"/>
</dbReference>
<dbReference type="GO" id="GO:0003677">
    <property type="term" value="F:DNA binding"/>
    <property type="evidence" value="ECO:0007669"/>
    <property type="project" value="UniProtKB-KW"/>
</dbReference>
<keyword evidence="12" id="KW-0695">RNA-directed DNA polymerase</keyword>
<dbReference type="InterPro" id="IPR043128">
    <property type="entry name" value="Rev_trsase/Diguanyl_cyclase"/>
</dbReference>
<dbReference type="GO" id="GO:0003723">
    <property type="term" value="F:RNA binding"/>
    <property type="evidence" value="ECO:0007669"/>
    <property type="project" value="UniProtKB-KW"/>
</dbReference>
<dbReference type="InterPro" id="IPR041577">
    <property type="entry name" value="RT_RNaseH_2"/>
</dbReference>
<dbReference type="EMBL" id="VEPZ02001112">
    <property type="protein sequence ID" value="KAE8694183.1"/>
    <property type="molecule type" value="Genomic_DNA"/>
</dbReference>
<dbReference type="SUPFAM" id="SSF50630">
    <property type="entry name" value="Acid proteases"/>
    <property type="match status" value="1"/>
</dbReference>
<dbReference type="Pfam" id="PF24626">
    <property type="entry name" value="SH3_Tf2-1"/>
    <property type="match status" value="1"/>
</dbReference>
<dbReference type="GO" id="GO:0004190">
    <property type="term" value="F:aspartic-type endopeptidase activity"/>
    <property type="evidence" value="ECO:0007669"/>
    <property type="project" value="UniProtKB-KW"/>
</dbReference>
<feature type="domain" description="Integrase catalytic" evidence="17">
    <location>
        <begin position="681"/>
        <end position="845"/>
    </location>
</feature>